<dbReference type="EMBL" id="KN819336">
    <property type="protein sequence ID" value="KIJ15511.1"/>
    <property type="molecule type" value="Genomic_DNA"/>
</dbReference>
<keyword evidence="8" id="KW-0175">Coiled coil</keyword>
<keyword evidence="7" id="KW-0539">Nucleus</keyword>
<feature type="compositionally biased region" description="Gly residues" evidence="9">
    <location>
        <begin position="330"/>
        <end position="354"/>
    </location>
</feature>
<sequence length="665" mass="68461">MPFGLTIGTERATSLQNAIQDELMKRGFSPDTDPVMAEYITIMIINNKTAAQITSELEDLIGSDFDPSFTDWLFTEAAKGVLESEVPPSTSPSTSTSTPSSLPSAASPKPQPQTETPTQLSSSSTEQKRPPNAPRAAGPGSVPLYQQALSSTLGSSHGHGQKRTASVRSPSPTGHGPSKTRRMDVPTGPRAMQSGVSRGNEGGAGTGAGGSGRSLLDRVGGRNGGPTSYTRGDEIQARIDAVTNGGMPPGGAGPDPSMMLGFQNGVGMGAGLDMGAANVNANTMMFQEMMMNQMALMAQMATSMGMLNPTTGQMMGGGFPGMPQGDMGIYPGGGAFGQGQGQGANGRGRGGGRGGRGRGRGGHFGSSPASPSETPMPTQTQVQAQAQPEPSVSQFSEPPAPLAAPKPTPATASQPLPAQPQRIPYAVPERPQSPTLCKFGTKCTNLQCRFSHPSPVATAESGVVLSTEACENGKDCKDKDCIKSHVSPAVNSPSAELQKPPSTHPHPHAAPSPAHPPSHPVPCRFGASCTRPNCNYTHPSRPSTTHFNQQCRFGSACTRGACPFQHPEGRVLPSSFHRGLSTSAPMVNVPTPETGSIGGAGSMHRSVTFNAPSKGAGTGAAGNVKEKLEKQIKELEATKKAVQVAEAAAAAGKKDEVKPAVPIAA</sequence>
<dbReference type="PANTHER" id="PTHR14738">
    <property type="entry name" value="ZINC FINGER CCCH DOMAIN-CONTAINING PROTEIN 14"/>
    <property type="match status" value="1"/>
</dbReference>
<gene>
    <name evidence="10" type="ORF">PAXINDRAFT_133532</name>
</gene>
<keyword evidence="5" id="KW-0863">Zinc-finger</keyword>
<feature type="region of interest" description="Disordered" evidence="9">
    <location>
        <begin position="487"/>
        <end position="518"/>
    </location>
</feature>
<dbReference type="GO" id="GO:0005737">
    <property type="term" value="C:cytoplasm"/>
    <property type="evidence" value="ECO:0007669"/>
    <property type="project" value="TreeGrafter"/>
</dbReference>
<evidence type="ECO:0000256" key="5">
    <source>
        <dbReference type="ARBA" id="ARBA00022771"/>
    </source>
</evidence>
<evidence type="ECO:0000256" key="2">
    <source>
        <dbReference type="ARBA" id="ARBA00008423"/>
    </source>
</evidence>
<feature type="compositionally biased region" description="Polar residues" evidence="9">
    <location>
        <begin position="163"/>
        <end position="172"/>
    </location>
</feature>
<reference evidence="10 11" key="1">
    <citation type="submission" date="2014-06" db="EMBL/GenBank/DDBJ databases">
        <authorList>
            <consortium name="DOE Joint Genome Institute"/>
            <person name="Kuo A."/>
            <person name="Kohler A."/>
            <person name="Nagy L.G."/>
            <person name="Floudas D."/>
            <person name="Copeland A."/>
            <person name="Barry K.W."/>
            <person name="Cichocki N."/>
            <person name="Veneault-Fourrey C."/>
            <person name="LaButti K."/>
            <person name="Lindquist E.A."/>
            <person name="Lipzen A."/>
            <person name="Lundell T."/>
            <person name="Morin E."/>
            <person name="Murat C."/>
            <person name="Sun H."/>
            <person name="Tunlid A."/>
            <person name="Henrissat B."/>
            <person name="Grigoriev I.V."/>
            <person name="Hibbett D.S."/>
            <person name="Martin F."/>
            <person name="Nordberg H.P."/>
            <person name="Cantor M.N."/>
            <person name="Hua S.X."/>
        </authorList>
    </citation>
    <scope>NUCLEOTIDE SEQUENCE [LARGE SCALE GENOMIC DNA]</scope>
    <source>
        <strain evidence="10 11">ATCC 200175</strain>
    </source>
</reference>
<feature type="region of interest" description="Disordered" evidence="9">
    <location>
        <begin position="83"/>
        <end position="233"/>
    </location>
</feature>
<dbReference type="Gene3D" id="1.10.340.40">
    <property type="entry name" value="Nuclear abundant poly(A) RNA-bind protein 2, N-terminal domain"/>
    <property type="match status" value="1"/>
</dbReference>
<keyword evidence="3" id="KW-0479">Metal-binding</keyword>
<evidence type="ECO:0000256" key="1">
    <source>
        <dbReference type="ARBA" id="ARBA00004123"/>
    </source>
</evidence>
<feature type="coiled-coil region" evidence="8">
    <location>
        <begin position="621"/>
        <end position="648"/>
    </location>
</feature>
<dbReference type="Pfam" id="PF14608">
    <property type="entry name" value="zf-CCCH_2"/>
    <property type="match status" value="3"/>
</dbReference>
<organism evidence="10 11">
    <name type="scientific">Paxillus involutus ATCC 200175</name>
    <dbReference type="NCBI Taxonomy" id="664439"/>
    <lineage>
        <taxon>Eukaryota</taxon>
        <taxon>Fungi</taxon>
        <taxon>Dikarya</taxon>
        <taxon>Basidiomycota</taxon>
        <taxon>Agaricomycotina</taxon>
        <taxon>Agaricomycetes</taxon>
        <taxon>Agaricomycetidae</taxon>
        <taxon>Boletales</taxon>
        <taxon>Paxilineae</taxon>
        <taxon>Paxillaceae</taxon>
        <taxon>Paxillus</taxon>
    </lineage>
</organism>
<name>A0A0C9U8Z2_PAXIN</name>
<reference evidence="11" key="2">
    <citation type="submission" date="2015-01" db="EMBL/GenBank/DDBJ databases">
        <title>Evolutionary Origins and Diversification of the Mycorrhizal Mutualists.</title>
        <authorList>
            <consortium name="DOE Joint Genome Institute"/>
            <consortium name="Mycorrhizal Genomics Consortium"/>
            <person name="Kohler A."/>
            <person name="Kuo A."/>
            <person name="Nagy L.G."/>
            <person name="Floudas D."/>
            <person name="Copeland A."/>
            <person name="Barry K.W."/>
            <person name="Cichocki N."/>
            <person name="Veneault-Fourrey C."/>
            <person name="LaButti K."/>
            <person name="Lindquist E.A."/>
            <person name="Lipzen A."/>
            <person name="Lundell T."/>
            <person name="Morin E."/>
            <person name="Murat C."/>
            <person name="Riley R."/>
            <person name="Ohm R."/>
            <person name="Sun H."/>
            <person name="Tunlid A."/>
            <person name="Henrissat B."/>
            <person name="Grigoriev I.V."/>
            <person name="Hibbett D.S."/>
            <person name="Martin F."/>
        </authorList>
    </citation>
    <scope>NUCLEOTIDE SEQUENCE [LARGE SCALE GENOMIC DNA]</scope>
    <source>
        <strain evidence="11">ATCC 200175</strain>
    </source>
</reference>
<dbReference type="AlphaFoldDB" id="A0A0C9U8Z2"/>
<dbReference type="HOGENOM" id="CLU_031482_0_0_1"/>
<feature type="compositionally biased region" description="Pro residues" evidence="9">
    <location>
        <begin position="398"/>
        <end position="408"/>
    </location>
</feature>
<proteinExistence type="inferred from homology"/>
<protein>
    <submittedName>
        <fullName evidence="10">Uncharacterized protein</fullName>
    </submittedName>
</protein>
<dbReference type="GO" id="GO:0043488">
    <property type="term" value="P:regulation of mRNA stability"/>
    <property type="evidence" value="ECO:0007669"/>
    <property type="project" value="InterPro"/>
</dbReference>
<dbReference type="InterPro" id="IPR040366">
    <property type="entry name" value="Nab2/ZC3H14"/>
</dbReference>
<feature type="compositionally biased region" description="Low complexity" evidence="9">
    <location>
        <begin position="83"/>
        <end position="125"/>
    </location>
</feature>
<feature type="compositionally biased region" description="Gly residues" evidence="9">
    <location>
        <begin position="200"/>
        <end position="212"/>
    </location>
</feature>
<dbReference type="Gene3D" id="4.10.1000.30">
    <property type="match status" value="1"/>
</dbReference>
<dbReference type="PANTHER" id="PTHR14738:SF29">
    <property type="entry name" value="ZINC FINGER CCCH DOMAIN-CONTAINING PROTEIN 14"/>
    <property type="match status" value="1"/>
</dbReference>
<feature type="compositionally biased region" description="Low complexity" evidence="9">
    <location>
        <begin position="149"/>
        <end position="158"/>
    </location>
</feature>
<dbReference type="GO" id="GO:0008270">
    <property type="term" value="F:zinc ion binding"/>
    <property type="evidence" value="ECO:0007669"/>
    <property type="project" value="UniProtKB-KW"/>
</dbReference>
<evidence type="ECO:0000256" key="7">
    <source>
        <dbReference type="ARBA" id="ARBA00023242"/>
    </source>
</evidence>
<keyword evidence="6" id="KW-0862">Zinc</keyword>
<comment type="subcellular location">
    <subcellularLocation>
        <location evidence="1">Nucleus</location>
    </subcellularLocation>
</comment>
<feature type="compositionally biased region" description="Low complexity" evidence="9">
    <location>
        <begin position="375"/>
        <end position="388"/>
    </location>
</feature>
<evidence type="ECO:0000313" key="10">
    <source>
        <dbReference type="EMBL" id="KIJ15511.1"/>
    </source>
</evidence>
<evidence type="ECO:0000256" key="8">
    <source>
        <dbReference type="SAM" id="Coils"/>
    </source>
</evidence>
<dbReference type="GO" id="GO:0005634">
    <property type="term" value="C:nucleus"/>
    <property type="evidence" value="ECO:0007669"/>
    <property type="project" value="UniProtKB-SubCell"/>
</dbReference>
<evidence type="ECO:0000256" key="9">
    <source>
        <dbReference type="SAM" id="MobiDB-lite"/>
    </source>
</evidence>
<dbReference type="Gene3D" id="4.10.1000.40">
    <property type="match status" value="1"/>
</dbReference>
<dbReference type="OrthoDB" id="438553at2759"/>
<evidence type="ECO:0000256" key="4">
    <source>
        <dbReference type="ARBA" id="ARBA00022737"/>
    </source>
</evidence>
<accession>A0A0C9U8Z2</accession>
<keyword evidence="4" id="KW-0677">Repeat</keyword>
<comment type="similarity">
    <text evidence="2">Belongs to the ZC3H14 family.</text>
</comment>
<evidence type="ECO:0000256" key="6">
    <source>
        <dbReference type="ARBA" id="ARBA00022833"/>
    </source>
</evidence>
<evidence type="ECO:0000313" key="11">
    <source>
        <dbReference type="Proteomes" id="UP000053647"/>
    </source>
</evidence>
<feature type="region of interest" description="Disordered" evidence="9">
    <location>
        <begin position="328"/>
        <end position="418"/>
    </location>
</feature>
<dbReference type="GO" id="GO:0008143">
    <property type="term" value="F:poly(A) binding"/>
    <property type="evidence" value="ECO:0007669"/>
    <property type="project" value="InterPro"/>
</dbReference>
<evidence type="ECO:0000256" key="3">
    <source>
        <dbReference type="ARBA" id="ARBA00022723"/>
    </source>
</evidence>
<feature type="compositionally biased region" description="Pro residues" evidence="9">
    <location>
        <begin position="502"/>
        <end position="518"/>
    </location>
</feature>
<dbReference type="InterPro" id="IPR043094">
    <property type="entry name" value="Nab2/ZC3H14_N_sf"/>
</dbReference>
<keyword evidence="11" id="KW-1185">Reference proteome</keyword>
<dbReference type="Proteomes" id="UP000053647">
    <property type="component" value="Unassembled WGS sequence"/>
</dbReference>